<dbReference type="Proteomes" id="UP000677228">
    <property type="component" value="Unassembled WGS sequence"/>
</dbReference>
<proteinExistence type="predicted"/>
<evidence type="ECO:0000313" key="1">
    <source>
        <dbReference type="EMBL" id="CAF1144596.1"/>
    </source>
</evidence>
<organism evidence="1 3">
    <name type="scientific">Didymodactylos carnosus</name>
    <dbReference type="NCBI Taxonomy" id="1234261"/>
    <lineage>
        <taxon>Eukaryota</taxon>
        <taxon>Metazoa</taxon>
        <taxon>Spiralia</taxon>
        <taxon>Gnathifera</taxon>
        <taxon>Rotifera</taxon>
        <taxon>Eurotatoria</taxon>
        <taxon>Bdelloidea</taxon>
        <taxon>Philodinida</taxon>
        <taxon>Philodinidae</taxon>
        <taxon>Didymodactylos</taxon>
    </lineage>
</organism>
<dbReference type="AlphaFoldDB" id="A0A8S2EH99"/>
<evidence type="ECO:0000313" key="3">
    <source>
        <dbReference type="Proteomes" id="UP000677228"/>
    </source>
</evidence>
<dbReference type="Proteomes" id="UP000682733">
    <property type="component" value="Unassembled WGS sequence"/>
</dbReference>
<sequence length="125" mass="13164">MTNISSKYVRLAYTTPPAAIVALLVQAYRLPVPDFILSLNTSGIDADARSHAGSNVLVTTSAINSAAVALAGRALNTDDSSQATVPCLGFGSWTHTAANDQLRQELTSSNVTNNCIKTMSESLHQ</sequence>
<protein>
    <submittedName>
        <fullName evidence="1">Uncharacterized protein</fullName>
    </submittedName>
</protein>
<name>A0A8S2EH99_9BILA</name>
<dbReference type="EMBL" id="CAJNOK010011633">
    <property type="protein sequence ID" value="CAF1144596.1"/>
    <property type="molecule type" value="Genomic_DNA"/>
</dbReference>
<comment type="caution">
    <text evidence="1">The sequence shown here is derived from an EMBL/GenBank/DDBJ whole genome shotgun (WGS) entry which is preliminary data.</text>
</comment>
<dbReference type="EMBL" id="CAJOBA010028227">
    <property type="protein sequence ID" value="CAF3944693.1"/>
    <property type="molecule type" value="Genomic_DNA"/>
</dbReference>
<gene>
    <name evidence="1" type="ORF">OVA965_LOCUS21297</name>
    <name evidence="2" type="ORF">TMI583_LOCUS21920</name>
</gene>
<feature type="non-terminal residue" evidence="1">
    <location>
        <position position="1"/>
    </location>
</feature>
<reference evidence="1" key="1">
    <citation type="submission" date="2021-02" db="EMBL/GenBank/DDBJ databases">
        <authorList>
            <person name="Nowell W R."/>
        </authorList>
    </citation>
    <scope>NUCLEOTIDE SEQUENCE</scope>
</reference>
<accession>A0A8S2EH99</accession>
<evidence type="ECO:0000313" key="2">
    <source>
        <dbReference type="EMBL" id="CAF3944693.1"/>
    </source>
</evidence>